<reference evidence="6" key="1">
    <citation type="submission" date="2017-06" db="EMBL/GenBank/DDBJ databases">
        <authorList>
            <person name="Varghese N."/>
            <person name="Submissions S."/>
        </authorList>
    </citation>
    <scope>NUCLEOTIDE SEQUENCE [LARGE SCALE GENOMIC DNA]</scope>
    <source>
        <strain evidence="6">DSM 137</strain>
    </source>
</reference>
<organism evidence="5 6">
    <name type="scientific">Rhodoblastus acidophilus</name>
    <name type="common">Rhodopseudomonas acidophila</name>
    <dbReference type="NCBI Taxonomy" id="1074"/>
    <lineage>
        <taxon>Bacteria</taxon>
        <taxon>Pseudomonadati</taxon>
        <taxon>Pseudomonadota</taxon>
        <taxon>Alphaproteobacteria</taxon>
        <taxon>Hyphomicrobiales</taxon>
        <taxon>Rhodoblastaceae</taxon>
        <taxon>Rhodoblastus</taxon>
    </lineage>
</organism>
<dbReference type="Proteomes" id="UP000198418">
    <property type="component" value="Unassembled WGS sequence"/>
</dbReference>
<accession>A0A212RG36</accession>
<protein>
    <submittedName>
        <fullName evidence="5">2-polyprenyl-6-methoxyphenol hydroxylase</fullName>
    </submittedName>
</protein>
<dbReference type="EMBL" id="FYDG01000004">
    <property type="protein sequence ID" value="SNB71193.1"/>
    <property type="molecule type" value="Genomic_DNA"/>
</dbReference>
<dbReference type="GO" id="GO:0071949">
    <property type="term" value="F:FAD binding"/>
    <property type="evidence" value="ECO:0007669"/>
    <property type="project" value="InterPro"/>
</dbReference>
<dbReference type="InterPro" id="IPR050641">
    <property type="entry name" value="RIFMO-like"/>
</dbReference>
<evidence type="ECO:0000313" key="5">
    <source>
        <dbReference type="EMBL" id="SNB71193.1"/>
    </source>
</evidence>
<dbReference type="InterPro" id="IPR002938">
    <property type="entry name" value="FAD-bd"/>
</dbReference>
<evidence type="ECO:0000256" key="2">
    <source>
        <dbReference type="ARBA" id="ARBA00022630"/>
    </source>
</evidence>
<comment type="cofactor">
    <cofactor evidence="1">
        <name>FAD</name>
        <dbReference type="ChEBI" id="CHEBI:57692"/>
    </cofactor>
</comment>
<dbReference type="GO" id="GO:0016709">
    <property type="term" value="F:oxidoreductase activity, acting on paired donors, with incorporation or reduction of molecular oxygen, NAD(P)H as one donor, and incorporation of one atom of oxygen"/>
    <property type="evidence" value="ECO:0007669"/>
    <property type="project" value="UniProtKB-ARBA"/>
</dbReference>
<keyword evidence="6" id="KW-1185">Reference proteome</keyword>
<dbReference type="InterPro" id="IPR036188">
    <property type="entry name" value="FAD/NAD-bd_sf"/>
</dbReference>
<dbReference type="Pfam" id="PF01494">
    <property type="entry name" value="FAD_binding_3"/>
    <property type="match status" value="2"/>
</dbReference>
<dbReference type="OrthoDB" id="9791689at2"/>
<keyword evidence="3" id="KW-0274">FAD</keyword>
<dbReference type="AlphaFoldDB" id="A0A212RG36"/>
<dbReference type="RefSeq" id="WP_158255167.1">
    <property type="nucleotide sequence ID" value="NZ_FYDG01000004.1"/>
</dbReference>
<evidence type="ECO:0000256" key="3">
    <source>
        <dbReference type="ARBA" id="ARBA00022827"/>
    </source>
</evidence>
<dbReference type="SUPFAM" id="SSF51905">
    <property type="entry name" value="FAD/NAD(P)-binding domain"/>
    <property type="match status" value="1"/>
</dbReference>
<gene>
    <name evidence="5" type="ORF">SAMN06265338_104104</name>
</gene>
<dbReference type="PANTHER" id="PTHR43004:SF19">
    <property type="entry name" value="BINDING MONOOXYGENASE, PUTATIVE (JCVI)-RELATED"/>
    <property type="match status" value="1"/>
</dbReference>
<evidence type="ECO:0000256" key="1">
    <source>
        <dbReference type="ARBA" id="ARBA00001974"/>
    </source>
</evidence>
<dbReference type="Gene3D" id="3.50.50.60">
    <property type="entry name" value="FAD/NAD(P)-binding domain"/>
    <property type="match status" value="2"/>
</dbReference>
<proteinExistence type="predicted"/>
<keyword evidence="2" id="KW-0285">Flavoprotein</keyword>
<evidence type="ECO:0000259" key="4">
    <source>
        <dbReference type="Pfam" id="PF01494"/>
    </source>
</evidence>
<evidence type="ECO:0000313" key="6">
    <source>
        <dbReference type="Proteomes" id="UP000198418"/>
    </source>
</evidence>
<feature type="domain" description="FAD-binding" evidence="4">
    <location>
        <begin position="234"/>
        <end position="315"/>
    </location>
</feature>
<sequence length="366" mass="39301">MAEGPLIVGAGPTGLAAALFLAEKGVKARLIDAAPAPEQQSRALAINTRTLDLLAPSGVANALESEGRRLRGVRFYQEWTEVAELRFRERRMIALPQTRTEAILRAALARHGLVPERGVRFEALAQDGVGVVATLAHEDGQREKARAPILLGADGAHSRVRAALGIGFPGSAVPEAWPLCDIALDTPLGPDVAHVCFQKRGLIFMLALAPGVWRAFGNLPDLLDRLPPGTRPGATLWRSSFHISHRIAIREVRGRVALAGDAAHLHSPVGARGMNLGIEDAYVFAACAAEALAGRPGRLDEYGRLRRLTHEQVVGRVRALTTFARGRPAPLGALRPWLLPLALRCPPLARALRDTLTGLDHPARAH</sequence>
<name>A0A212RG36_RHOAC</name>
<dbReference type="PANTHER" id="PTHR43004">
    <property type="entry name" value="TRK SYSTEM POTASSIUM UPTAKE PROTEIN"/>
    <property type="match status" value="1"/>
</dbReference>
<feature type="domain" description="FAD-binding" evidence="4">
    <location>
        <begin position="6"/>
        <end position="188"/>
    </location>
</feature>
<dbReference type="PRINTS" id="PR00420">
    <property type="entry name" value="RNGMNOXGNASE"/>
</dbReference>